<keyword evidence="3" id="KW-1185">Reference proteome</keyword>
<keyword evidence="1" id="KW-0812">Transmembrane</keyword>
<reference evidence="2 3" key="1">
    <citation type="journal article" date="2024" name="Chem. Sci.">
        <title>Discovery of megapolipeptins by genome mining of a Burkholderiales bacteria collection.</title>
        <authorList>
            <person name="Paulo B.S."/>
            <person name="Recchia M.J.J."/>
            <person name="Lee S."/>
            <person name="Fergusson C.H."/>
            <person name="Romanowski S.B."/>
            <person name="Hernandez A."/>
            <person name="Krull N."/>
            <person name="Liu D.Y."/>
            <person name="Cavanagh H."/>
            <person name="Bos A."/>
            <person name="Gray C.A."/>
            <person name="Murphy B.T."/>
            <person name="Linington R.G."/>
            <person name="Eustaquio A.S."/>
        </authorList>
    </citation>
    <scope>NUCLEOTIDE SEQUENCE [LARGE SCALE GENOMIC DNA]</scope>
    <source>
        <strain evidence="2 3">RL16-012-BIC-B</strain>
    </source>
</reference>
<keyword evidence="1" id="KW-0472">Membrane</keyword>
<comment type="caution">
    <text evidence="2">The sequence shown here is derived from an EMBL/GenBank/DDBJ whole genome shotgun (WGS) entry which is preliminary data.</text>
</comment>
<evidence type="ECO:0000313" key="3">
    <source>
        <dbReference type="Proteomes" id="UP001629249"/>
    </source>
</evidence>
<feature type="transmembrane region" description="Helical" evidence="1">
    <location>
        <begin position="42"/>
        <end position="64"/>
    </location>
</feature>
<dbReference type="EMBL" id="JAQQFN010000007">
    <property type="protein sequence ID" value="MFL9883752.1"/>
    <property type="molecule type" value="Genomic_DNA"/>
</dbReference>
<proteinExistence type="predicted"/>
<keyword evidence="1" id="KW-1133">Transmembrane helix</keyword>
<organism evidence="2 3">
    <name type="scientific">Paraburkholderia agricolaris</name>
    <dbReference type="NCBI Taxonomy" id="2152888"/>
    <lineage>
        <taxon>Bacteria</taxon>
        <taxon>Pseudomonadati</taxon>
        <taxon>Pseudomonadota</taxon>
        <taxon>Betaproteobacteria</taxon>
        <taxon>Burkholderiales</taxon>
        <taxon>Burkholderiaceae</taxon>
        <taxon>Paraburkholderia</taxon>
    </lineage>
</organism>
<dbReference type="Proteomes" id="UP001629249">
    <property type="component" value="Unassembled WGS sequence"/>
</dbReference>
<name>A0ABW8ZKJ1_9BURK</name>
<accession>A0ABW8ZKJ1</accession>
<dbReference type="RefSeq" id="WP_246216399.1">
    <property type="nucleotide sequence ID" value="NZ_JAQQFH010000047.1"/>
</dbReference>
<gene>
    <name evidence="2" type="ORF">PQR66_11990</name>
</gene>
<feature type="transmembrane region" description="Helical" evidence="1">
    <location>
        <begin position="76"/>
        <end position="97"/>
    </location>
</feature>
<evidence type="ECO:0000313" key="2">
    <source>
        <dbReference type="EMBL" id="MFL9883752.1"/>
    </source>
</evidence>
<protein>
    <recommendedName>
        <fullName evidence="4">Holin-X, holin superfamily III</fullName>
    </recommendedName>
</protein>
<evidence type="ECO:0008006" key="4">
    <source>
        <dbReference type="Google" id="ProtNLM"/>
    </source>
</evidence>
<evidence type="ECO:0000256" key="1">
    <source>
        <dbReference type="SAM" id="Phobius"/>
    </source>
</evidence>
<sequence>MEQYRGSAAALVAASPRSDDAAQESSLRLVEVWGDTVDLKHLAWSVALGTGISVGAFFLGQRLLSTFVQDAAIARAYAMLVGLAGCLVAGVVCALLFKPKRDVVEHAVDPTERLKVLDQLAAESGGLGAVADLPPSVRAEMEELGLLELFLAYESAHANDGNPAEVDPLPAHSIQKGAR</sequence>